<evidence type="ECO:0000256" key="4">
    <source>
        <dbReference type="SAM" id="Coils"/>
    </source>
</evidence>
<dbReference type="InterPro" id="IPR027417">
    <property type="entry name" value="P-loop_NTPase"/>
</dbReference>
<evidence type="ECO:0000256" key="3">
    <source>
        <dbReference type="ARBA" id="ARBA00013368"/>
    </source>
</evidence>
<dbReference type="RefSeq" id="WP_268957602.1">
    <property type="nucleotide sequence ID" value="NZ_SKFG01000018.1"/>
</dbReference>
<accession>A0A4R4E9D1</accession>
<comment type="similarity">
    <text evidence="1">Belongs to the SMC family. SbcC subfamily.</text>
</comment>
<name>A0A4R4E9D1_9BACL</name>
<dbReference type="EMBL" id="SKFG01000018">
    <property type="protein sequence ID" value="TCZ75613.1"/>
    <property type="molecule type" value="Genomic_DNA"/>
</dbReference>
<dbReference type="Gene3D" id="3.40.50.300">
    <property type="entry name" value="P-loop containing nucleotide triphosphate hydrolases"/>
    <property type="match status" value="1"/>
</dbReference>
<reference evidence="5 6" key="1">
    <citation type="submission" date="2019-03" db="EMBL/GenBank/DDBJ databases">
        <authorList>
            <person name="Kim M.K.M."/>
        </authorList>
    </citation>
    <scope>NUCLEOTIDE SEQUENCE [LARGE SCALE GENOMIC DNA]</scope>
    <source>
        <strain evidence="5 6">18JY21-1</strain>
    </source>
</reference>
<dbReference type="AlphaFoldDB" id="A0A4R4E9D1"/>
<comment type="caution">
    <text evidence="5">The sequence shown here is derived from an EMBL/GenBank/DDBJ whole genome shotgun (WGS) entry which is preliminary data.</text>
</comment>
<proteinExistence type="inferred from homology"/>
<dbReference type="Proteomes" id="UP000295418">
    <property type="component" value="Unassembled WGS sequence"/>
</dbReference>
<feature type="coiled-coil region" evidence="4">
    <location>
        <begin position="65"/>
        <end position="99"/>
    </location>
</feature>
<evidence type="ECO:0000313" key="6">
    <source>
        <dbReference type="Proteomes" id="UP000295418"/>
    </source>
</evidence>
<keyword evidence="4" id="KW-0175">Coiled coil</keyword>
<comment type="subunit">
    <text evidence="2">Heterodimer of SbcC and SbcD.</text>
</comment>
<protein>
    <recommendedName>
        <fullName evidence="3">Nuclease SbcCD subunit C</fullName>
    </recommendedName>
</protein>
<keyword evidence="6" id="KW-1185">Reference proteome</keyword>
<evidence type="ECO:0000256" key="2">
    <source>
        <dbReference type="ARBA" id="ARBA00011322"/>
    </source>
</evidence>
<dbReference type="PANTHER" id="PTHR32114:SF2">
    <property type="entry name" value="ABC TRANSPORTER ABCH.3"/>
    <property type="match status" value="1"/>
</dbReference>
<sequence>RLREALEAAAFATGEAAKAALLASDVASAAAARVREHREREAALRARSAALAAKLGGRVVTPAEWAAAQAELRTAEEQREAALQAAARAEHALSELTAKHARWSVLEQQRAAQELQRGRLHKLQSVLKANALVEFLAEEQLLGVSRAASERLGKLTRRRYALEVDSSGGFVIRDDANGGVKRPVSTLSGGETFLTSLALALALSAQIQLKGEYPLEFFFLDEGFGTLDGDLLDTVVTALERLHTDRVAVGVISHVPELKARLPRKIIVHPAEASGRGSRIELEES</sequence>
<evidence type="ECO:0000256" key="1">
    <source>
        <dbReference type="ARBA" id="ARBA00006930"/>
    </source>
</evidence>
<feature type="non-terminal residue" evidence="5">
    <location>
        <position position="1"/>
    </location>
</feature>
<evidence type="ECO:0000313" key="5">
    <source>
        <dbReference type="EMBL" id="TCZ75613.1"/>
    </source>
</evidence>
<dbReference type="SUPFAM" id="SSF52540">
    <property type="entry name" value="P-loop containing nucleoside triphosphate hydrolases"/>
    <property type="match status" value="1"/>
</dbReference>
<dbReference type="PANTHER" id="PTHR32114">
    <property type="entry name" value="ABC TRANSPORTER ABCH.3"/>
    <property type="match status" value="1"/>
</dbReference>
<dbReference type="Pfam" id="PF13558">
    <property type="entry name" value="SbcC_Walker_B"/>
    <property type="match status" value="1"/>
</dbReference>
<organism evidence="5 6">
    <name type="scientific">Paenibacillus albiflavus</name>
    <dbReference type="NCBI Taxonomy" id="2545760"/>
    <lineage>
        <taxon>Bacteria</taxon>
        <taxon>Bacillati</taxon>
        <taxon>Bacillota</taxon>
        <taxon>Bacilli</taxon>
        <taxon>Bacillales</taxon>
        <taxon>Paenibacillaceae</taxon>
        <taxon>Paenibacillus</taxon>
    </lineage>
</organism>
<gene>
    <name evidence="5" type="ORF">E0485_17135</name>
</gene>